<dbReference type="Proteomes" id="UP000078148">
    <property type="component" value="Plasmid unnamed1"/>
</dbReference>
<gene>
    <name evidence="2" type="ORF">AR543_p0123</name>
</gene>
<reference evidence="2 3" key="1">
    <citation type="journal article" date="2016" name="Int. J. Syst. Evol. Microbiol.">
        <title>Paenibacillus damxungensis sp. nov., isolated from raw yak (Bos grunniens) milk.</title>
        <authorList>
            <person name="Wu Z."/>
            <person name="Gao C."/>
            <person name="Han J."/>
            <person name="Liu Z."/>
        </authorList>
    </citation>
    <scope>NUCLEOTIDE SEQUENCE [LARGE SCALE GENOMIC DNA]</scope>
    <source>
        <strain evidence="2 3">BD3526</strain>
        <plasmid evidence="2 3">unnamed1</plasmid>
    </source>
</reference>
<feature type="transmembrane region" description="Helical" evidence="1">
    <location>
        <begin position="31"/>
        <end position="47"/>
    </location>
</feature>
<evidence type="ECO:0000256" key="1">
    <source>
        <dbReference type="SAM" id="Phobius"/>
    </source>
</evidence>
<feature type="transmembrane region" description="Helical" evidence="1">
    <location>
        <begin position="6"/>
        <end position="24"/>
    </location>
</feature>
<evidence type="ECO:0000313" key="2">
    <source>
        <dbReference type="EMBL" id="ARR10731.1"/>
    </source>
</evidence>
<accession>A0A1X9T484</accession>
<sequence>MNTVTTIGSAVMTGVLLYVIWKTVQTEKARNFLWTGCVIFFFAMLFLNRNAAIDLTISETKGWWPVFSEMVKNMSGGLRDLLRTLMKGGA</sequence>
<geneLocation type="plasmid" evidence="2 3">
    <name>unnamed1</name>
</geneLocation>
<keyword evidence="3" id="KW-1185">Reference proteome</keyword>
<keyword evidence="1" id="KW-0812">Transmembrane</keyword>
<name>A0A1X9T484_9BACL</name>
<proteinExistence type="predicted"/>
<keyword evidence="1" id="KW-0472">Membrane</keyword>
<keyword evidence="1" id="KW-1133">Transmembrane helix</keyword>
<dbReference type="KEGG" id="pbv:AR543_p0123"/>
<dbReference type="AlphaFoldDB" id="A0A1X9T484"/>
<keyword evidence="2" id="KW-0614">Plasmid</keyword>
<evidence type="ECO:0000313" key="3">
    <source>
        <dbReference type="Proteomes" id="UP000078148"/>
    </source>
</evidence>
<organism evidence="2 3">
    <name type="scientific">Paenibacillus bovis</name>
    <dbReference type="NCBI Taxonomy" id="1616788"/>
    <lineage>
        <taxon>Bacteria</taxon>
        <taxon>Bacillati</taxon>
        <taxon>Bacillota</taxon>
        <taxon>Bacilli</taxon>
        <taxon>Bacillales</taxon>
        <taxon>Paenibacillaceae</taxon>
        <taxon>Paenibacillus</taxon>
    </lineage>
</organism>
<protein>
    <submittedName>
        <fullName evidence="2">Uncharacterized protein</fullName>
    </submittedName>
</protein>
<dbReference type="EMBL" id="CP021170">
    <property type="protein sequence ID" value="ARR10731.1"/>
    <property type="molecule type" value="Genomic_DNA"/>
</dbReference>